<accession>A0A8J2Z909</accession>
<keyword evidence="3" id="KW-1185">Reference proteome</keyword>
<dbReference type="GO" id="GO:0003677">
    <property type="term" value="F:DNA binding"/>
    <property type="evidence" value="ECO:0007669"/>
    <property type="project" value="InterPro"/>
</dbReference>
<dbReference type="InterPro" id="IPR004590">
    <property type="entry name" value="ssDNA_annealing_RecT"/>
</dbReference>
<sequence length="414" mass="45857">MIRHSPFKEQTKNIVARHAWDPGRNAATSVPRGTDAMNALTDKAEAGHTGTTPGPLAAVRAEMQRMAPEIARALPPHIPPERFQRVVLTAIQANPDLLEADRRSLWSACVKAAQDGLLPDGREGALITFYDRRRGRLIAQWMPMVAGILKKVRNSGELASITANVVYEGEHFRVVLGDEERIEHERDLGAVGRRDPIAVYAIATLRNGERVREVMTWQQVEEVRAISRAPENGPWGTWTEEMARKTVIRRLAKRLPMSSDREQDAELRRVIERIDEQYEFARDRRRPEEAELERRVADRIGGDAEDAAAQLEPAPAIAYVAANGRVHVSPDVASWRADWLKRVKTLVLADRQAELQEAWARNSDAIAAVARVAPLTADEVVQAIRDALGFGAELPEPDEAGAVPAEALDGPGRG</sequence>
<evidence type="ECO:0008006" key="4">
    <source>
        <dbReference type="Google" id="ProtNLM"/>
    </source>
</evidence>
<comment type="caution">
    <text evidence="2">The sequence shown here is derived from an EMBL/GenBank/DDBJ whole genome shotgun (WGS) entry which is preliminary data.</text>
</comment>
<dbReference type="InterPro" id="IPR018330">
    <property type="entry name" value="RecT_fam"/>
</dbReference>
<gene>
    <name evidence="2" type="ORF">GCM10010964_08370</name>
</gene>
<dbReference type="Proteomes" id="UP000597507">
    <property type="component" value="Unassembled WGS sequence"/>
</dbReference>
<evidence type="ECO:0000313" key="2">
    <source>
        <dbReference type="EMBL" id="GGG22557.1"/>
    </source>
</evidence>
<reference evidence="2 3" key="1">
    <citation type="journal article" date="2014" name="Int. J. Syst. Evol. Microbiol.">
        <title>Complete genome sequence of Corynebacterium casei LMG S-19264T (=DSM 44701T), isolated from a smear-ripened cheese.</title>
        <authorList>
            <consortium name="US DOE Joint Genome Institute (JGI-PGF)"/>
            <person name="Walter F."/>
            <person name="Albersmeier A."/>
            <person name="Kalinowski J."/>
            <person name="Ruckert C."/>
        </authorList>
    </citation>
    <scope>NUCLEOTIDE SEQUENCE [LARGE SCALE GENOMIC DNA]</scope>
    <source>
        <strain evidence="2 3">CGMCC 1.16330</strain>
    </source>
</reference>
<evidence type="ECO:0000313" key="3">
    <source>
        <dbReference type="Proteomes" id="UP000597507"/>
    </source>
</evidence>
<name>A0A8J2Z909_9PROT</name>
<organism evidence="2 3">
    <name type="scientific">Caldovatus sediminis</name>
    <dbReference type="NCBI Taxonomy" id="2041189"/>
    <lineage>
        <taxon>Bacteria</taxon>
        <taxon>Pseudomonadati</taxon>
        <taxon>Pseudomonadota</taxon>
        <taxon>Alphaproteobacteria</taxon>
        <taxon>Acetobacterales</taxon>
        <taxon>Roseomonadaceae</taxon>
        <taxon>Caldovatus</taxon>
    </lineage>
</organism>
<dbReference type="AlphaFoldDB" id="A0A8J2Z909"/>
<dbReference type="NCBIfam" id="TIGR00616">
    <property type="entry name" value="rect"/>
    <property type="match status" value="1"/>
</dbReference>
<proteinExistence type="predicted"/>
<feature type="region of interest" description="Disordered" evidence="1">
    <location>
        <begin position="395"/>
        <end position="414"/>
    </location>
</feature>
<dbReference type="Pfam" id="PF03837">
    <property type="entry name" value="RecT"/>
    <property type="match status" value="1"/>
</dbReference>
<protein>
    <recommendedName>
        <fullName evidence="4">Recombinase RecT</fullName>
    </recommendedName>
</protein>
<evidence type="ECO:0000256" key="1">
    <source>
        <dbReference type="SAM" id="MobiDB-lite"/>
    </source>
</evidence>
<dbReference type="EMBL" id="BMKS01000002">
    <property type="protein sequence ID" value="GGG22557.1"/>
    <property type="molecule type" value="Genomic_DNA"/>
</dbReference>
<dbReference type="GO" id="GO:0006259">
    <property type="term" value="P:DNA metabolic process"/>
    <property type="evidence" value="ECO:0007669"/>
    <property type="project" value="InterPro"/>
</dbReference>